<gene>
    <name evidence="1" type="ORF">C8E03_1303</name>
</gene>
<evidence type="ECO:0008006" key="3">
    <source>
        <dbReference type="Google" id="ProtNLM"/>
    </source>
</evidence>
<dbReference type="Proteomes" id="UP000247523">
    <property type="component" value="Unassembled WGS sequence"/>
</dbReference>
<dbReference type="SUPFAM" id="SSF48371">
    <property type="entry name" value="ARM repeat"/>
    <property type="match status" value="1"/>
</dbReference>
<accession>A0A318ELI9</accession>
<proteinExistence type="predicted"/>
<organism evidence="1 2">
    <name type="scientific">Lachnotalea glycerini</name>
    <dbReference type="NCBI Taxonomy" id="1763509"/>
    <lineage>
        <taxon>Bacteria</taxon>
        <taxon>Bacillati</taxon>
        <taxon>Bacillota</taxon>
        <taxon>Clostridia</taxon>
        <taxon>Lachnospirales</taxon>
        <taxon>Lachnospiraceae</taxon>
        <taxon>Lachnotalea</taxon>
    </lineage>
</organism>
<evidence type="ECO:0000313" key="1">
    <source>
        <dbReference type="EMBL" id="PXV84408.1"/>
    </source>
</evidence>
<evidence type="ECO:0000313" key="2">
    <source>
        <dbReference type="Proteomes" id="UP000247523"/>
    </source>
</evidence>
<sequence length="174" mass="20267">MSNLSAINIRELMLKNMQKEEFLMLEGVSENNINDDVYKELIKAIDDKDSSRVDDLIYLIFCFKLFDAKFIELLNNLLVCDWHKQHENIAILLQKLKSPSSVKVLFETATKEFKYLEYDEFYALAVKCIWALGDIGTEQAKENLKLLLNNGNDIIKENAQKQIDRIKNRASKMQ</sequence>
<reference evidence="1 2" key="1">
    <citation type="submission" date="2018-05" db="EMBL/GenBank/DDBJ databases">
        <title>Genomic Encyclopedia of Type Strains, Phase IV (KMG-IV): sequencing the most valuable type-strain genomes for metagenomic binning, comparative biology and taxonomic classification.</title>
        <authorList>
            <person name="Goeker M."/>
        </authorList>
    </citation>
    <scope>NUCLEOTIDE SEQUENCE [LARGE SCALE GENOMIC DNA]</scope>
    <source>
        <strain evidence="1 2">DSM 28816</strain>
    </source>
</reference>
<dbReference type="Gene3D" id="1.25.10.10">
    <property type="entry name" value="Leucine-rich Repeat Variant"/>
    <property type="match status" value="1"/>
</dbReference>
<dbReference type="AlphaFoldDB" id="A0A318ELI9"/>
<dbReference type="InterPro" id="IPR016024">
    <property type="entry name" value="ARM-type_fold"/>
</dbReference>
<comment type="caution">
    <text evidence="1">The sequence shown here is derived from an EMBL/GenBank/DDBJ whole genome shotgun (WGS) entry which is preliminary data.</text>
</comment>
<dbReference type="EMBL" id="QICS01000030">
    <property type="protein sequence ID" value="PXV84408.1"/>
    <property type="molecule type" value="Genomic_DNA"/>
</dbReference>
<name>A0A318ELI9_9FIRM</name>
<protein>
    <recommendedName>
        <fullName evidence="3">HEAT repeat domain-containing protein</fullName>
    </recommendedName>
</protein>
<dbReference type="InterPro" id="IPR011989">
    <property type="entry name" value="ARM-like"/>
</dbReference>
<dbReference type="RefSeq" id="WP_110292084.1">
    <property type="nucleotide sequence ID" value="NZ_QICS01000030.1"/>
</dbReference>